<dbReference type="AlphaFoldDB" id="A0A4R5U1A1"/>
<dbReference type="InterPro" id="IPR007372">
    <property type="entry name" value="Lipid/polyisoprenoid-bd_YceI"/>
</dbReference>
<protein>
    <submittedName>
        <fullName evidence="4">Polyisoprenoid-binding protein</fullName>
    </submittedName>
</protein>
<name>A0A4R5U1A1_9GAMM</name>
<accession>A0A4R5U1A1</accession>
<dbReference type="Proteomes" id="UP000294796">
    <property type="component" value="Unassembled WGS sequence"/>
</dbReference>
<feature type="region of interest" description="Disordered" evidence="1">
    <location>
        <begin position="198"/>
        <end position="238"/>
    </location>
</feature>
<proteinExistence type="predicted"/>
<dbReference type="EMBL" id="SMTF01000002">
    <property type="protein sequence ID" value="TDK27378.1"/>
    <property type="molecule type" value="Genomic_DNA"/>
</dbReference>
<dbReference type="Pfam" id="PF04264">
    <property type="entry name" value="YceI"/>
    <property type="match status" value="1"/>
</dbReference>
<evidence type="ECO:0000313" key="5">
    <source>
        <dbReference type="Proteomes" id="UP000294796"/>
    </source>
</evidence>
<dbReference type="RefSeq" id="WP_133320797.1">
    <property type="nucleotide sequence ID" value="NZ_SMTF01000002.1"/>
</dbReference>
<keyword evidence="5" id="KW-1185">Reference proteome</keyword>
<feature type="signal peptide" evidence="2">
    <location>
        <begin position="1"/>
        <end position="25"/>
    </location>
</feature>
<evidence type="ECO:0000313" key="4">
    <source>
        <dbReference type="EMBL" id="TDK27378.1"/>
    </source>
</evidence>
<feature type="compositionally biased region" description="Low complexity" evidence="1">
    <location>
        <begin position="198"/>
        <end position="228"/>
    </location>
</feature>
<reference evidence="4 5" key="1">
    <citation type="submission" date="2019-03" db="EMBL/GenBank/DDBJ databases">
        <title>Luteimonas zhaokaii sp.nov., isolated from the rectal contents of Plateau pika in Yushu, Qinghai Province, China.</title>
        <authorList>
            <person name="Zhang G."/>
        </authorList>
    </citation>
    <scope>NUCLEOTIDE SEQUENCE [LARGE SCALE GENOMIC DNA]</scope>
    <source>
        <strain evidence="4 5">B9</strain>
    </source>
</reference>
<dbReference type="PANTHER" id="PTHR34406">
    <property type="entry name" value="PROTEIN YCEI"/>
    <property type="match status" value="1"/>
</dbReference>
<dbReference type="PANTHER" id="PTHR34406:SF1">
    <property type="entry name" value="PROTEIN YCEI"/>
    <property type="match status" value="1"/>
</dbReference>
<evidence type="ECO:0000256" key="1">
    <source>
        <dbReference type="SAM" id="MobiDB-lite"/>
    </source>
</evidence>
<feature type="chain" id="PRO_5020913147" evidence="2">
    <location>
        <begin position="26"/>
        <end position="238"/>
    </location>
</feature>
<keyword evidence="2" id="KW-0732">Signal</keyword>
<sequence>MPRPRTSPILLIATLLLAAIPFAQAQVRAWSIDPVHTRVVFAVDHAGFSKSLGTFSGVDGVIHFDPRDLASARLDVRIPVASLELGDARWNAATLARNLLDAERHPEARFVSSRVEVLDGQRAVVHGQLTLRGVAREVALETTINAVKRHPMPPFRRTAGFSATTTLRRSDFGIDAWRSMIGDEVELRIEAEATLARGDAASVAADTASTGDVVEADTAAADEAAATPADEDDADDTP</sequence>
<feature type="domain" description="Lipid/polyisoprenoid-binding YceI-like" evidence="3">
    <location>
        <begin position="29"/>
        <end position="194"/>
    </location>
</feature>
<dbReference type="Gene3D" id="2.40.128.110">
    <property type="entry name" value="Lipid/polyisoprenoid-binding, YceI-like"/>
    <property type="match status" value="1"/>
</dbReference>
<feature type="compositionally biased region" description="Acidic residues" evidence="1">
    <location>
        <begin position="229"/>
        <end position="238"/>
    </location>
</feature>
<dbReference type="SUPFAM" id="SSF101874">
    <property type="entry name" value="YceI-like"/>
    <property type="match status" value="1"/>
</dbReference>
<evidence type="ECO:0000256" key="2">
    <source>
        <dbReference type="SAM" id="SignalP"/>
    </source>
</evidence>
<dbReference type="InterPro" id="IPR036761">
    <property type="entry name" value="TTHA0802/YceI-like_sf"/>
</dbReference>
<comment type="caution">
    <text evidence="4">The sequence shown here is derived from an EMBL/GenBank/DDBJ whole genome shotgun (WGS) entry which is preliminary data.</text>
</comment>
<organism evidence="4 5">
    <name type="scientific">Luteimonas aestuarii</name>
    <dbReference type="NCBI Taxonomy" id="453837"/>
    <lineage>
        <taxon>Bacteria</taxon>
        <taxon>Pseudomonadati</taxon>
        <taxon>Pseudomonadota</taxon>
        <taxon>Gammaproteobacteria</taxon>
        <taxon>Lysobacterales</taxon>
        <taxon>Lysobacteraceae</taxon>
        <taxon>Luteimonas</taxon>
    </lineage>
</organism>
<evidence type="ECO:0000259" key="3">
    <source>
        <dbReference type="SMART" id="SM00867"/>
    </source>
</evidence>
<dbReference type="SMART" id="SM00867">
    <property type="entry name" value="YceI"/>
    <property type="match status" value="1"/>
</dbReference>
<dbReference type="OrthoDB" id="9811006at2"/>
<gene>
    <name evidence="4" type="ORF">E2F46_04100</name>
</gene>